<keyword evidence="6" id="KW-1185">Reference proteome</keyword>
<evidence type="ECO:0000256" key="3">
    <source>
        <dbReference type="ARBA" id="ARBA00023172"/>
    </source>
</evidence>
<evidence type="ECO:0000256" key="1">
    <source>
        <dbReference type="ARBA" id="ARBA00008857"/>
    </source>
</evidence>
<dbReference type="EMBL" id="BLAY01000166">
    <property type="protein sequence ID" value="GET42482.1"/>
    <property type="molecule type" value="Genomic_DNA"/>
</dbReference>
<evidence type="ECO:0000313" key="5">
    <source>
        <dbReference type="EMBL" id="GET42482.1"/>
    </source>
</evidence>
<dbReference type="InterPro" id="IPR010998">
    <property type="entry name" value="Integrase_recombinase_N"/>
</dbReference>
<dbReference type="GO" id="GO:0006310">
    <property type="term" value="P:DNA recombination"/>
    <property type="evidence" value="ECO:0007669"/>
    <property type="project" value="UniProtKB-KW"/>
</dbReference>
<dbReference type="AlphaFoldDB" id="A0AAV3XHS8"/>
<proteinExistence type="inferred from homology"/>
<dbReference type="Proteomes" id="UP001050975">
    <property type="component" value="Unassembled WGS sequence"/>
</dbReference>
<evidence type="ECO:0000259" key="4">
    <source>
        <dbReference type="PROSITE" id="PS51898"/>
    </source>
</evidence>
<dbReference type="Pfam" id="PF12167">
    <property type="entry name" value="Arm-DNA-bind_2"/>
    <property type="match status" value="1"/>
</dbReference>
<organism evidence="5 6">
    <name type="scientific">Microseira wollei NIES-4236</name>
    <dbReference type="NCBI Taxonomy" id="2530354"/>
    <lineage>
        <taxon>Bacteria</taxon>
        <taxon>Bacillati</taxon>
        <taxon>Cyanobacteriota</taxon>
        <taxon>Cyanophyceae</taxon>
        <taxon>Oscillatoriophycideae</taxon>
        <taxon>Aerosakkonematales</taxon>
        <taxon>Aerosakkonemataceae</taxon>
        <taxon>Microseira</taxon>
    </lineage>
</organism>
<dbReference type="Pfam" id="PF00589">
    <property type="entry name" value="Phage_integrase"/>
    <property type="match status" value="1"/>
</dbReference>
<dbReference type="SUPFAM" id="SSF56349">
    <property type="entry name" value="DNA breaking-rejoining enzymes"/>
    <property type="match status" value="1"/>
</dbReference>
<sequence>MTQSTPTKAGKGCVGIEAFRGKLRLRLPGEIFAGKQKYVSTGLEDTPENHKRAQTKAWQIEQDIITGNFDWTLEKYRPQSHLSLVKSVNEPQKALTLAELWDGYCEYRKPQVAETTFRKEYAFYGKVIKGIPIEDLERPQQILDYLLKTRPVGIVKRTIVQINACCRWALKSKLISENPFMGMAEQIKVAKNDREKIDPFSADERDAIIAAFEASHYYNYYAPLVKFLFMTGCRTGEAIALQWKHISGDCKNITFSETFNGHFKIRKDTKTHKARNFPCNDKLQTLLLSIRPDDFSSDDLVFPSPTGKEINAQNFTKRIWKGSKDSPGIVSRLVEQGKVQRYRCPYNTRHTFITLCLEAGVTLVQIAKWVGNTPEIIVKHYAGTTLQMQVPEL</sequence>
<dbReference type="InterPro" id="IPR002104">
    <property type="entry name" value="Integrase_catalytic"/>
</dbReference>
<protein>
    <recommendedName>
        <fullName evidence="4">Tyr recombinase domain-containing protein</fullName>
    </recommendedName>
</protein>
<dbReference type="RefSeq" id="WP_226590077.1">
    <property type="nucleotide sequence ID" value="NZ_BLAY01000166.1"/>
</dbReference>
<reference evidence="5" key="1">
    <citation type="submission" date="2019-10" db="EMBL/GenBank/DDBJ databases">
        <title>Draft genome sequece of Microseira wollei NIES-4236.</title>
        <authorList>
            <person name="Yamaguchi H."/>
            <person name="Suzuki S."/>
            <person name="Kawachi M."/>
        </authorList>
    </citation>
    <scope>NUCLEOTIDE SEQUENCE</scope>
    <source>
        <strain evidence="5">NIES-4236</strain>
    </source>
</reference>
<evidence type="ECO:0000313" key="6">
    <source>
        <dbReference type="Proteomes" id="UP001050975"/>
    </source>
</evidence>
<keyword evidence="3" id="KW-0233">DNA recombination</keyword>
<gene>
    <name evidence="5" type="ORF">MiSe_72990</name>
</gene>
<evidence type="ECO:0000256" key="2">
    <source>
        <dbReference type="ARBA" id="ARBA00023125"/>
    </source>
</evidence>
<dbReference type="GO" id="GO:0003677">
    <property type="term" value="F:DNA binding"/>
    <property type="evidence" value="ECO:0007669"/>
    <property type="project" value="UniProtKB-KW"/>
</dbReference>
<comment type="similarity">
    <text evidence="1">Belongs to the 'phage' integrase family.</text>
</comment>
<name>A0AAV3XHS8_9CYAN</name>
<keyword evidence="2" id="KW-0238">DNA-binding</keyword>
<dbReference type="InterPro" id="IPR011010">
    <property type="entry name" value="DNA_brk_join_enz"/>
</dbReference>
<dbReference type="Gene3D" id="1.10.443.10">
    <property type="entry name" value="Intergrase catalytic core"/>
    <property type="match status" value="1"/>
</dbReference>
<dbReference type="Gene3D" id="1.10.150.130">
    <property type="match status" value="1"/>
</dbReference>
<comment type="caution">
    <text evidence="5">The sequence shown here is derived from an EMBL/GenBank/DDBJ whole genome shotgun (WGS) entry which is preliminary data.</text>
</comment>
<dbReference type="GO" id="GO:0015074">
    <property type="term" value="P:DNA integration"/>
    <property type="evidence" value="ECO:0007669"/>
    <property type="project" value="InterPro"/>
</dbReference>
<feature type="domain" description="Tyr recombinase" evidence="4">
    <location>
        <begin position="195"/>
        <end position="393"/>
    </location>
</feature>
<accession>A0AAV3XHS8</accession>
<dbReference type="InterPro" id="IPR013762">
    <property type="entry name" value="Integrase-like_cat_sf"/>
</dbReference>
<dbReference type="PROSITE" id="PS51898">
    <property type="entry name" value="TYR_RECOMBINASE"/>
    <property type="match status" value="1"/>
</dbReference>
<dbReference type="PANTHER" id="PTHR30349:SF64">
    <property type="entry name" value="PROPHAGE INTEGRASE INTD-RELATED"/>
    <property type="match status" value="1"/>
</dbReference>
<dbReference type="InterPro" id="IPR050090">
    <property type="entry name" value="Tyrosine_recombinase_XerCD"/>
</dbReference>
<dbReference type="InterPro" id="IPR022000">
    <property type="entry name" value="Min27-like_integrase_DNA_bind"/>
</dbReference>
<dbReference type="PANTHER" id="PTHR30349">
    <property type="entry name" value="PHAGE INTEGRASE-RELATED"/>
    <property type="match status" value="1"/>
</dbReference>